<accession>A0AAE0KTD9</accession>
<evidence type="ECO:0000313" key="3">
    <source>
        <dbReference type="Proteomes" id="UP001190700"/>
    </source>
</evidence>
<proteinExistence type="predicted"/>
<gene>
    <name evidence="2" type="ORF">CYMTET_30957</name>
</gene>
<name>A0AAE0KTD9_9CHLO</name>
<reference evidence="2 3" key="1">
    <citation type="journal article" date="2015" name="Genome Biol. Evol.">
        <title>Comparative Genomics of a Bacterivorous Green Alga Reveals Evolutionary Causalities and Consequences of Phago-Mixotrophic Mode of Nutrition.</title>
        <authorList>
            <person name="Burns J.A."/>
            <person name="Paasch A."/>
            <person name="Narechania A."/>
            <person name="Kim E."/>
        </authorList>
    </citation>
    <scope>NUCLEOTIDE SEQUENCE [LARGE SCALE GENOMIC DNA]</scope>
    <source>
        <strain evidence="2 3">PLY_AMNH</strain>
    </source>
</reference>
<dbReference type="AlphaFoldDB" id="A0AAE0KTD9"/>
<protein>
    <submittedName>
        <fullName evidence="2">Uncharacterized protein</fullName>
    </submittedName>
</protein>
<feature type="compositionally biased region" description="Polar residues" evidence="1">
    <location>
        <begin position="61"/>
        <end position="81"/>
    </location>
</feature>
<evidence type="ECO:0000256" key="1">
    <source>
        <dbReference type="SAM" id="MobiDB-lite"/>
    </source>
</evidence>
<organism evidence="2 3">
    <name type="scientific">Cymbomonas tetramitiformis</name>
    <dbReference type="NCBI Taxonomy" id="36881"/>
    <lineage>
        <taxon>Eukaryota</taxon>
        <taxon>Viridiplantae</taxon>
        <taxon>Chlorophyta</taxon>
        <taxon>Pyramimonadophyceae</taxon>
        <taxon>Pyramimonadales</taxon>
        <taxon>Pyramimonadaceae</taxon>
        <taxon>Cymbomonas</taxon>
    </lineage>
</organism>
<feature type="region of interest" description="Disordered" evidence="1">
    <location>
        <begin position="35"/>
        <end position="83"/>
    </location>
</feature>
<comment type="caution">
    <text evidence="2">The sequence shown here is derived from an EMBL/GenBank/DDBJ whole genome shotgun (WGS) entry which is preliminary data.</text>
</comment>
<dbReference type="EMBL" id="LGRX02018225">
    <property type="protein sequence ID" value="KAK3260072.1"/>
    <property type="molecule type" value="Genomic_DNA"/>
</dbReference>
<dbReference type="Proteomes" id="UP001190700">
    <property type="component" value="Unassembled WGS sequence"/>
</dbReference>
<keyword evidence="3" id="KW-1185">Reference proteome</keyword>
<sequence length="195" mass="21915">MSDSTATPVRKELESLQQQLESSPFFKSFFSPSFDSQTCSEFPDGGIRAASPEPFKDFGDSSLTSPMNESPSKQKSLQTEAPYSREHRAHILDLERVVKRTREHSMLYQQFADVVQVLAKQMAAASQASEESLLQISSVNGEPHPDGPEARVLLNESRAALRDWQQVLANADRTHLELERYRASQKNWGAFWAPS</sequence>
<evidence type="ECO:0000313" key="2">
    <source>
        <dbReference type="EMBL" id="KAK3260072.1"/>
    </source>
</evidence>